<keyword evidence="1" id="KW-0472">Membrane</keyword>
<accession>A0A2C5W8F3</accession>
<keyword evidence="1" id="KW-0812">Transmembrane</keyword>
<evidence type="ECO:0000313" key="3">
    <source>
        <dbReference type="EMBL" id="PHH40271.1"/>
    </source>
</evidence>
<feature type="transmembrane region" description="Helical" evidence="1">
    <location>
        <begin position="171"/>
        <end position="193"/>
    </location>
</feature>
<sequence length="202" mass="23450">MDKQSLLRLISESGYNVGFGAKKHFATYDIVEKGPGWIGFISIAIGILALVFDQLAGKEVSATLAIVGIAGLYISFYTDKKDCYSEVGNDLTLIFNELKSLYYEVKSSTKTDFSEEQQRLKSIEAPYYTKSLKKQIFLSDWYAHYKFFWQHQIDWISESRTFHFWRDKIPLSAYIFSLILLIFLFAWLSPYIYNFVINVACR</sequence>
<dbReference type="RefSeq" id="WP_098965169.1">
    <property type="nucleotide sequence ID" value="NZ_PDKZ01000002.1"/>
</dbReference>
<organism evidence="3 4">
    <name type="scientific">Pseudomonas putida</name>
    <name type="common">Arthrobacter siderocapsulatus</name>
    <dbReference type="NCBI Taxonomy" id="303"/>
    <lineage>
        <taxon>Bacteria</taxon>
        <taxon>Pseudomonadati</taxon>
        <taxon>Pseudomonadota</taxon>
        <taxon>Gammaproteobacteria</taxon>
        <taxon>Pseudomonadales</taxon>
        <taxon>Pseudomonadaceae</taxon>
        <taxon>Pseudomonas</taxon>
    </lineage>
</organism>
<feature type="transmembrane region" description="Helical" evidence="1">
    <location>
        <begin position="34"/>
        <end position="52"/>
    </location>
</feature>
<dbReference type="InterPro" id="IPR041119">
    <property type="entry name" value="SLATT_6"/>
</dbReference>
<reference evidence="4" key="1">
    <citation type="submission" date="2017-10" db="EMBL/GenBank/DDBJ databases">
        <title>FDA dAtabase for Regulatory Grade micrObial Sequences (FDA-ARGOS): Supporting development and validation of Infectious Disease Dx tests.</title>
        <authorList>
            <person name="Goldberg B."/>
            <person name="Campos J."/>
            <person name="Tallon L."/>
            <person name="Sadzewicz L."/>
            <person name="Ott S."/>
            <person name="Zhao X."/>
            <person name="Nagaraj S."/>
            <person name="Vavikolanu K."/>
            <person name="Aluvathingal J."/>
            <person name="Nadendla S."/>
            <person name="Geyer C."/>
            <person name="Sichtig H."/>
        </authorList>
    </citation>
    <scope>NUCLEOTIDE SEQUENCE [LARGE SCALE GENOMIC DNA]</scope>
    <source>
        <strain evidence="4">FDAARGOS_376</strain>
    </source>
</reference>
<name>A0A2C5W8F3_PSEPU</name>
<dbReference type="AlphaFoldDB" id="A0A2C5W8F3"/>
<proteinExistence type="predicted"/>
<protein>
    <recommendedName>
        <fullName evidence="2">SMODS and SLOG-associating 2TM effector domain-containing protein</fullName>
    </recommendedName>
</protein>
<dbReference type="NCBIfam" id="NF033630">
    <property type="entry name" value="SLATT_6"/>
    <property type="match status" value="1"/>
</dbReference>
<dbReference type="Pfam" id="PF18169">
    <property type="entry name" value="SLATT_6"/>
    <property type="match status" value="1"/>
</dbReference>
<evidence type="ECO:0000259" key="2">
    <source>
        <dbReference type="Pfam" id="PF18169"/>
    </source>
</evidence>
<dbReference type="Proteomes" id="UP000222460">
    <property type="component" value="Unassembled WGS sequence"/>
</dbReference>
<feature type="domain" description="SMODS and SLOG-associating 2TM effector" evidence="2">
    <location>
        <begin position="1"/>
        <end position="175"/>
    </location>
</feature>
<keyword evidence="1" id="KW-1133">Transmembrane helix</keyword>
<gene>
    <name evidence="3" type="ORF">CRX57_08835</name>
</gene>
<evidence type="ECO:0000256" key="1">
    <source>
        <dbReference type="SAM" id="Phobius"/>
    </source>
</evidence>
<feature type="transmembrane region" description="Helical" evidence="1">
    <location>
        <begin position="59"/>
        <end position="77"/>
    </location>
</feature>
<dbReference type="EMBL" id="PDKZ01000002">
    <property type="protein sequence ID" value="PHH40271.1"/>
    <property type="molecule type" value="Genomic_DNA"/>
</dbReference>
<evidence type="ECO:0000313" key="4">
    <source>
        <dbReference type="Proteomes" id="UP000222460"/>
    </source>
</evidence>
<comment type="caution">
    <text evidence="3">The sequence shown here is derived from an EMBL/GenBank/DDBJ whole genome shotgun (WGS) entry which is preliminary data.</text>
</comment>